<name>A0ACC0WMH0_9STRA</name>
<evidence type="ECO:0000313" key="2">
    <source>
        <dbReference type="Proteomes" id="UP001163321"/>
    </source>
</evidence>
<proteinExistence type="predicted"/>
<evidence type="ECO:0000313" key="1">
    <source>
        <dbReference type="EMBL" id="KAI9919216.1"/>
    </source>
</evidence>
<dbReference type="Proteomes" id="UP001163321">
    <property type="component" value="Chromosome 12"/>
</dbReference>
<sequence length="173" mass="19356">MSARPTTQQRVARKAPCQPLVTAAPFCSTLKGHELQLQRLPLVAYVQGREDVPPQKTVRTKAATLPTPTHVMTHTPPHPLPHQSVTTLRSHSYELARQPRSRKATCVPHRERPASAVHLFREREREDFCTISSTLSSLCRNLGPLFARRQGCPSVASRTLVHLTLWQPPPTLS</sequence>
<reference evidence="1 2" key="1">
    <citation type="journal article" date="2022" name="bioRxiv">
        <title>The genome of the oomycete Peronosclerospora sorghi, a cosmopolitan pathogen of maize and sorghum, is inflated with dispersed pseudogenes.</title>
        <authorList>
            <person name="Fletcher K."/>
            <person name="Martin F."/>
            <person name="Isakeit T."/>
            <person name="Cavanaugh K."/>
            <person name="Magill C."/>
            <person name="Michelmore R."/>
        </authorList>
    </citation>
    <scope>NUCLEOTIDE SEQUENCE [LARGE SCALE GENOMIC DNA]</scope>
    <source>
        <strain evidence="1">P6</strain>
    </source>
</reference>
<organism evidence="1 2">
    <name type="scientific">Peronosclerospora sorghi</name>
    <dbReference type="NCBI Taxonomy" id="230839"/>
    <lineage>
        <taxon>Eukaryota</taxon>
        <taxon>Sar</taxon>
        <taxon>Stramenopiles</taxon>
        <taxon>Oomycota</taxon>
        <taxon>Peronosporomycetes</taxon>
        <taxon>Peronosporales</taxon>
        <taxon>Peronosporaceae</taxon>
        <taxon>Peronosclerospora</taxon>
    </lineage>
</organism>
<dbReference type="EMBL" id="CM047591">
    <property type="protein sequence ID" value="KAI9919216.1"/>
    <property type="molecule type" value="Genomic_DNA"/>
</dbReference>
<gene>
    <name evidence="1" type="ORF">PsorP6_011366</name>
</gene>
<accession>A0ACC0WMH0</accession>
<keyword evidence="2" id="KW-1185">Reference proteome</keyword>
<protein>
    <submittedName>
        <fullName evidence="1">Uncharacterized protein</fullName>
    </submittedName>
</protein>
<comment type="caution">
    <text evidence="1">The sequence shown here is derived from an EMBL/GenBank/DDBJ whole genome shotgun (WGS) entry which is preliminary data.</text>
</comment>